<dbReference type="PANTHER" id="PTHR43095:SF5">
    <property type="entry name" value="XYLULOSE KINASE"/>
    <property type="match status" value="1"/>
</dbReference>
<dbReference type="SUPFAM" id="SSF53067">
    <property type="entry name" value="Actin-like ATPase domain"/>
    <property type="match status" value="2"/>
</dbReference>
<feature type="domain" description="Carbohydrate kinase FGGY N-terminal" evidence="5">
    <location>
        <begin position="2"/>
        <end position="84"/>
    </location>
</feature>
<proteinExistence type="inferred from homology"/>
<feature type="domain" description="Carbohydrate kinase FGGY C-terminal" evidence="6">
    <location>
        <begin position="140"/>
        <end position="279"/>
    </location>
</feature>
<dbReference type="EMBL" id="DWUW01000359">
    <property type="protein sequence ID" value="HJD32744.1"/>
    <property type="molecule type" value="Genomic_DNA"/>
</dbReference>
<dbReference type="AlphaFoldDB" id="A0A9D2U1E7"/>
<protein>
    <recommendedName>
        <fullName evidence="9">Carbohydrate kinase FGGY C-terminal domain-containing protein</fullName>
    </recommendedName>
</protein>
<dbReference type="InterPro" id="IPR018485">
    <property type="entry name" value="FGGY_C"/>
</dbReference>
<dbReference type="GO" id="GO:0016773">
    <property type="term" value="F:phosphotransferase activity, alcohol group as acceptor"/>
    <property type="evidence" value="ECO:0007669"/>
    <property type="project" value="InterPro"/>
</dbReference>
<dbReference type="Proteomes" id="UP000823851">
    <property type="component" value="Unassembled WGS sequence"/>
</dbReference>
<evidence type="ECO:0000259" key="5">
    <source>
        <dbReference type="Pfam" id="PF00370"/>
    </source>
</evidence>
<reference evidence="7" key="1">
    <citation type="journal article" date="2021" name="PeerJ">
        <title>Extensive microbial diversity within the chicken gut microbiome revealed by metagenomics and culture.</title>
        <authorList>
            <person name="Gilroy R."/>
            <person name="Ravi A."/>
            <person name="Getino M."/>
            <person name="Pursley I."/>
            <person name="Horton D.L."/>
            <person name="Alikhan N.F."/>
            <person name="Baker D."/>
            <person name="Gharbi K."/>
            <person name="Hall N."/>
            <person name="Watson M."/>
            <person name="Adriaenssens E.M."/>
            <person name="Foster-Nyarko E."/>
            <person name="Jarju S."/>
            <person name="Secka A."/>
            <person name="Antonio M."/>
            <person name="Oren A."/>
            <person name="Chaudhuri R.R."/>
            <person name="La Ragione R."/>
            <person name="Hildebrand F."/>
            <person name="Pallen M.J."/>
        </authorList>
    </citation>
    <scope>NUCLEOTIDE SEQUENCE</scope>
    <source>
        <strain evidence="7">ChiHjej8B7-25341</strain>
    </source>
</reference>
<evidence type="ECO:0000313" key="8">
    <source>
        <dbReference type="Proteomes" id="UP000823851"/>
    </source>
</evidence>
<dbReference type="InterPro" id="IPR043129">
    <property type="entry name" value="ATPase_NBD"/>
</dbReference>
<keyword evidence="3 4" id="KW-0418">Kinase</keyword>
<dbReference type="GO" id="GO:0016301">
    <property type="term" value="F:kinase activity"/>
    <property type="evidence" value="ECO:0007669"/>
    <property type="project" value="UniProtKB-KW"/>
</dbReference>
<dbReference type="PROSITE" id="PS00445">
    <property type="entry name" value="FGGY_KINASES_2"/>
    <property type="match status" value="1"/>
</dbReference>
<dbReference type="Pfam" id="PF00370">
    <property type="entry name" value="FGGY_N"/>
    <property type="match status" value="1"/>
</dbReference>
<accession>A0A9D2U1E7</accession>
<dbReference type="InterPro" id="IPR018483">
    <property type="entry name" value="Carb_kinase_FGGY_CS"/>
</dbReference>
<keyword evidence="2 4" id="KW-0808">Transferase</keyword>
<dbReference type="GO" id="GO:0005975">
    <property type="term" value="P:carbohydrate metabolic process"/>
    <property type="evidence" value="ECO:0007669"/>
    <property type="project" value="InterPro"/>
</dbReference>
<dbReference type="InterPro" id="IPR050406">
    <property type="entry name" value="FGGY_Carb_Kinase"/>
</dbReference>
<reference evidence="7" key="2">
    <citation type="submission" date="2021-04" db="EMBL/GenBank/DDBJ databases">
        <authorList>
            <person name="Gilroy R."/>
        </authorList>
    </citation>
    <scope>NUCLEOTIDE SEQUENCE</scope>
    <source>
        <strain evidence="7">ChiHjej8B7-25341</strain>
    </source>
</reference>
<evidence type="ECO:0008006" key="9">
    <source>
        <dbReference type="Google" id="ProtNLM"/>
    </source>
</evidence>
<evidence type="ECO:0000256" key="1">
    <source>
        <dbReference type="ARBA" id="ARBA00009156"/>
    </source>
</evidence>
<name>A0A9D2U1E7_9FIRM</name>
<feature type="non-terminal residue" evidence="7">
    <location>
        <position position="1"/>
    </location>
</feature>
<dbReference type="InterPro" id="IPR018484">
    <property type="entry name" value="FGGY_N"/>
</dbReference>
<organism evidence="7 8">
    <name type="scientific">Candidatus Eisenbergiella stercorigallinarum</name>
    <dbReference type="NCBI Taxonomy" id="2838557"/>
    <lineage>
        <taxon>Bacteria</taxon>
        <taxon>Bacillati</taxon>
        <taxon>Bacillota</taxon>
        <taxon>Clostridia</taxon>
        <taxon>Lachnospirales</taxon>
        <taxon>Lachnospiraceae</taxon>
        <taxon>Eisenbergiella</taxon>
    </lineage>
</organism>
<evidence type="ECO:0000256" key="3">
    <source>
        <dbReference type="ARBA" id="ARBA00022777"/>
    </source>
</evidence>
<evidence type="ECO:0000256" key="4">
    <source>
        <dbReference type="RuleBase" id="RU003733"/>
    </source>
</evidence>
<comment type="similarity">
    <text evidence="1 4">Belongs to the FGGY kinase family.</text>
</comment>
<gene>
    <name evidence="7" type="ORF">H9912_12505</name>
</gene>
<evidence type="ECO:0000259" key="6">
    <source>
        <dbReference type="Pfam" id="PF02782"/>
    </source>
</evidence>
<comment type="caution">
    <text evidence="7">The sequence shown here is derived from an EMBL/GenBank/DDBJ whole genome shotgun (WGS) entry which is preliminary data.</text>
</comment>
<sequence>LYRLTGTAATEESLACRTGMYDIESREYWKEMTEYAGMTGKLPRVQKEGGSWPVLSQEGAKKLGLSGKVSVRVCGHDHLCAAWGEGLEDGAALNSMGTSEVYTGWLDGLRLNRDFYERGIQQGRFGGRCYWMCNLPSSGASVEWFRGLLSLAGEEKIPYERLLSEEGKRPSPVLYFPFVNGVGTHRSPELARMGGFLGIGPETGRGELLQAIYEGIAMESRWILDCLKEAGIRTETIRAVGGGTKNRRLMQAKADITGRRWLISSLTQATAAGAAMLAAGFPASGKRQGAPVSADGSLREAYEEKYRIYRQRIAEWR</sequence>
<evidence type="ECO:0000256" key="2">
    <source>
        <dbReference type="ARBA" id="ARBA00022679"/>
    </source>
</evidence>
<dbReference type="Pfam" id="PF02782">
    <property type="entry name" value="FGGY_C"/>
    <property type="match status" value="1"/>
</dbReference>
<evidence type="ECO:0000313" key="7">
    <source>
        <dbReference type="EMBL" id="HJD32744.1"/>
    </source>
</evidence>
<dbReference type="Gene3D" id="3.30.420.40">
    <property type="match status" value="2"/>
</dbReference>
<dbReference type="PANTHER" id="PTHR43095">
    <property type="entry name" value="SUGAR KINASE"/>
    <property type="match status" value="1"/>
</dbReference>